<feature type="compositionally biased region" description="Acidic residues" evidence="3">
    <location>
        <begin position="131"/>
        <end position="141"/>
    </location>
</feature>
<dbReference type="Proteomes" id="UP001497744">
    <property type="component" value="Unassembled WGS sequence"/>
</dbReference>
<dbReference type="GO" id="GO:0000390">
    <property type="term" value="P:spliceosomal complex disassembly"/>
    <property type="evidence" value="ECO:0007669"/>
    <property type="project" value="InterPro"/>
</dbReference>
<evidence type="ECO:0000256" key="3">
    <source>
        <dbReference type="SAM" id="MobiDB-lite"/>
    </source>
</evidence>
<feature type="region of interest" description="Disordered" evidence="3">
    <location>
        <begin position="245"/>
        <end position="278"/>
    </location>
</feature>
<name>A0AAV4LS62_BABCB</name>
<reference evidence="5 6" key="1">
    <citation type="submission" date="2021-06" db="EMBL/GenBank/DDBJ databases">
        <title>Genome sequence of Babesia caballi.</title>
        <authorList>
            <person name="Yamagishi J."/>
            <person name="Kidaka T."/>
            <person name="Ochi A."/>
        </authorList>
    </citation>
    <scope>NUCLEOTIDE SEQUENCE [LARGE SCALE GENOMIC DNA]</scope>
    <source>
        <strain evidence="5">USDA-D6B2</strain>
    </source>
</reference>
<protein>
    <submittedName>
        <fullName evidence="5">Septin and tuftelin-interacting protein 1, putative</fullName>
    </submittedName>
</protein>
<dbReference type="PANTHER" id="PTHR23329:SF1">
    <property type="entry name" value="TUFTELIN-INTERACTING PROTEIN 11"/>
    <property type="match status" value="1"/>
</dbReference>
<feature type="domain" description="G-patch" evidence="4">
    <location>
        <begin position="185"/>
        <end position="230"/>
    </location>
</feature>
<dbReference type="GO" id="GO:0071008">
    <property type="term" value="C:U2-type post-mRNA release spliceosomal complex"/>
    <property type="evidence" value="ECO:0007669"/>
    <property type="project" value="TreeGrafter"/>
</dbReference>
<dbReference type="Pfam" id="PF07842">
    <property type="entry name" value="GCFC"/>
    <property type="match status" value="1"/>
</dbReference>
<dbReference type="InterPro" id="IPR000467">
    <property type="entry name" value="G_patch_dom"/>
</dbReference>
<dbReference type="GO" id="GO:0003676">
    <property type="term" value="F:nucleic acid binding"/>
    <property type="evidence" value="ECO:0007669"/>
    <property type="project" value="InterPro"/>
</dbReference>
<feature type="compositionally biased region" description="Basic residues" evidence="3">
    <location>
        <begin position="260"/>
        <end position="272"/>
    </location>
</feature>
<evidence type="ECO:0000313" key="5">
    <source>
        <dbReference type="EMBL" id="GIX62828.1"/>
    </source>
</evidence>
<dbReference type="Pfam" id="PF01585">
    <property type="entry name" value="G-patch"/>
    <property type="match status" value="1"/>
</dbReference>
<comment type="caution">
    <text evidence="5">The sequence shown here is derived from an EMBL/GenBank/DDBJ whole genome shotgun (WGS) entry which is preliminary data.</text>
</comment>
<comment type="similarity">
    <text evidence="1">Belongs to the TFP11/STIP family.</text>
</comment>
<dbReference type="SMART" id="SM00443">
    <property type="entry name" value="G_patch"/>
    <property type="match status" value="1"/>
</dbReference>
<accession>A0AAV4LS62</accession>
<evidence type="ECO:0000259" key="4">
    <source>
        <dbReference type="PROSITE" id="PS50174"/>
    </source>
</evidence>
<evidence type="ECO:0000313" key="6">
    <source>
        <dbReference type="Proteomes" id="UP001497744"/>
    </source>
</evidence>
<dbReference type="InterPro" id="IPR022783">
    <property type="entry name" value="GCFC_dom"/>
</dbReference>
<dbReference type="PROSITE" id="PS50174">
    <property type="entry name" value="G_PATCH"/>
    <property type="match status" value="1"/>
</dbReference>
<dbReference type="AlphaFoldDB" id="A0AAV4LS62"/>
<keyword evidence="2" id="KW-0175">Coiled coil</keyword>
<feature type="coiled-coil region" evidence="2">
    <location>
        <begin position="669"/>
        <end position="696"/>
    </location>
</feature>
<feature type="region of interest" description="Disordered" evidence="3">
    <location>
        <begin position="1"/>
        <end position="179"/>
    </location>
</feature>
<feature type="compositionally biased region" description="Acidic residues" evidence="3">
    <location>
        <begin position="30"/>
        <end position="40"/>
    </location>
</feature>
<dbReference type="RefSeq" id="XP_067714897.1">
    <property type="nucleotide sequence ID" value="XM_067858796.1"/>
</dbReference>
<dbReference type="InterPro" id="IPR045211">
    <property type="entry name" value="TFP11/STIP/Ntr1"/>
</dbReference>
<dbReference type="GeneID" id="94194309"/>
<sequence length="777" mass="86276">MVRRGGARFSGGQDRNRNREKSIYGVFAESDSDSSDEEYGYEYGGGLGSNRRGGRNSGGSDRHAKSASTLFVKGGTLEPGNSKDSGEESGGTGRQDGGVSDNEVSAKVSDPDLIDQILEDGQVSYSRETLDTSDDSDEEDDSIARATRTMKQIDAQMSSRRRGNRSAKPPHNPDAGMHPKQMDKMYGKGMKMLQKMGYAGGGLGREGTGVVAPIEVKVRNRNRGLQNEGEMVSANRTIVLGMKKQPRSGNRHNVSYSNRWQKKTGSRSKQGRGHVASTPAPELDLLISELTEKVEWYSEMARTNFNRVQDAERTLSNAEDDMKSLKDALKTSVAFLSSCGKMVPLIVEACKRFDAELEESVVAGDENSCESFINDLADHFWEFGDAEAEDCAQLNVSRIAAGYVLRGLTLLHTDWDVAENNLKGAEILHECYIHFDMYVGNTGIYGHLSDIVLPRLVDYFTNTWNVADTDLGLKCFEEWSSTLGMYDRPGYQFTDQLREAVVARLACAISNENTAHMLHIIVHPWLSALKTTEQWELISAFRRMATVMLPKHAISSAQKCQQVMNSWRVLLDKHAMKEVTSSLTATLTLALKDVQINPKNQDTSVIESAISWHEFLGVGPLCDILCTDFMPRWVKVLRKWLSQPSANYEEVIVWYTGWKSLFPDVMLENAKLEAFLKDALREMDRASRNVLNASASGDDGEAASDGKAPQESIMTRVQKLGASHGWTLIKRHCMLRNGKQVYAFGSAMIYFDGERVMLIKTAQTSPVSLDELVEHAK</sequence>
<proteinExistence type="inferred from homology"/>
<keyword evidence="6" id="KW-1185">Reference proteome</keyword>
<gene>
    <name evidence="5" type="ORF">BcabD6B2_22630</name>
</gene>
<organism evidence="5 6">
    <name type="scientific">Babesia caballi</name>
    <dbReference type="NCBI Taxonomy" id="5871"/>
    <lineage>
        <taxon>Eukaryota</taxon>
        <taxon>Sar</taxon>
        <taxon>Alveolata</taxon>
        <taxon>Apicomplexa</taxon>
        <taxon>Aconoidasida</taxon>
        <taxon>Piroplasmida</taxon>
        <taxon>Babesiidae</taxon>
        <taxon>Babesia</taxon>
    </lineage>
</organism>
<evidence type="ECO:0000256" key="1">
    <source>
        <dbReference type="ARBA" id="ARBA00010900"/>
    </source>
</evidence>
<evidence type="ECO:0000256" key="2">
    <source>
        <dbReference type="SAM" id="Coils"/>
    </source>
</evidence>
<dbReference type="PANTHER" id="PTHR23329">
    <property type="entry name" value="TUFTELIN-INTERACTING PROTEIN 11-RELATED"/>
    <property type="match status" value="1"/>
</dbReference>
<dbReference type="EMBL" id="BPLF01000002">
    <property type="protein sequence ID" value="GIX62828.1"/>
    <property type="molecule type" value="Genomic_DNA"/>
</dbReference>